<gene>
    <name evidence="12" type="ORF">Micbo1qcDRAFT_233909</name>
</gene>
<dbReference type="PANTHER" id="PTHR10555:SF170">
    <property type="entry name" value="FI18122P1"/>
    <property type="match status" value="1"/>
</dbReference>
<evidence type="ECO:0000256" key="10">
    <source>
        <dbReference type="SAM" id="MobiDB-lite"/>
    </source>
</evidence>
<dbReference type="GO" id="GO:0005774">
    <property type="term" value="C:vacuolar membrane"/>
    <property type="evidence" value="ECO:0007669"/>
    <property type="project" value="UniProtKB-SubCell"/>
</dbReference>
<feature type="compositionally biased region" description="Polar residues" evidence="10">
    <location>
        <begin position="26"/>
        <end position="35"/>
    </location>
</feature>
<feature type="compositionally biased region" description="Polar residues" evidence="10">
    <location>
        <begin position="82"/>
        <end position="144"/>
    </location>
</feature>
<evidence type="ECO:0000256" key="7">
    <source>
        <dbReference type="ARBA" id="ARBA00033728"/>
    </source>
</evidence>
<feature type="domain" description="PX" evidence="11">
    <location>
        <begin position="254"/>
        <end position="364"/>
    </location>
</feature>
<dbReference type="OrthoDB" id="10254720at2759"/>
<organism evidence="12 13">
    <name type="scientific">Microdochium bolleyi</name>
    <dbReference type="NCBI Taxonomy" id="196109"/>
    <lineage>
        <taxon>Eukaryota</taxon>
        <taxon>Fungi</taxon>
        <taxon>Dikarya</taxon>
        <taxon>Ascomycota</taxon>
        <taxon>Pezizomycotina</taxon>
        <taxon>Sordariomycetes</taxon>
        <taxon>Xylariomycetidae</taxon>
        <taxon>Xylariales</taxon>
        <taxon>Microdochiaceae</taxon>
        <taxon>Microdochium</taxon>
    </lineage>
</organism>
<dbReference type="CDD" id="cd07280">
    <property type="entry name" value="PX_YPT35"/>
    <property type="match status" value="1"/>
</dbReference>
<keyword evidence="4" id="KW-0926">Vacuole</keyword>
<evidence type="ECO:0000256" key="9">
    <source>
        <dbReference type="ARBA" id="ARBA00033785"/>
    </source>
</evidence>
<accession>A0A136J2M4</accession>
<proteinExistence type="inferred from homology"/>
<dbReference type="EMBL" id="KQ964250">
    <property type="protein sequence ID" value="KXJ91402.1"/>
    <property type="molecule type" value="Genomic_DNA"/>
</dbReference>
<dbReference type="AlphaFoldDB" id="A0A136J2M4"/>
<dbReference type="GO" id="GO:0032266">
    <property type="term" value="F:phosphatidylinositol-3-phosphate binding"/>
    <property type="evidence" value="ECO:0007669"/>
    <property type="project" value="InterPro"/>
</dbReference>
<comment type="subcellular location">
    <subcellularLocation>
        <location evidence="2">Endosome</location>
    </subcellularLocation>
    <subcellularLocation>
        <location evidence="1">Vacuole membrane</location>
        <topology evidence="1">Peripheral membrane protein</topology>
    </subcellularLocation>
</comment>
<dbReference type="Pfam" id="PF00787">
    <property type="entry name" value="PX"/>
    <property type="match status" value="1"/>
</dbReference>
<dbReference type="InterPro" id="IPR001683">
    <property type="entry name" value="PX_dom"/>
</dbReference>
<evidence type="ECO:0000256" key="4">
    <source>
        <dbReference type="ARBA" id="ARBA00022554"/>
    </source>
</evidence>
<dbReference type="SMART" id="SM00312">
    <property type="entry name" value="PX"/>
    <property type="match status" value="1"/>
</dbReference>
<evidence type="ECO:0000313" key="12">
    <source>
        <dbReference type="EMBL" id="KXJ91402.1"/>
    </source>
</evidence>
<keyword evidence="13" id="KW-1185">Reference proteome</keyword>
<dbReference type="PROSITE" id="PS50195">
    <property type="entry name" value="PX"/>
    <property type="match status" value="1"/>
</dbReference>
<dbReference type="GO" id="GO:0010008">
    <property type="term" value="C:endosome membrane"/>
    <property type="evidence" value="ECO:0007669"/>
    <property type="project" value="UniProtKB-SubCell"/>
</dbReference>
<evidence type="ECO:0000256" key="1">
    <source>
        <dbReference type="ARBA" id="ARBA00004148"/>
    </source>
</evidence>
<dbReference type="InParanoid" id="A0A136J2M4"/>
<evidence type="ECO:0000256" key="8">
    <source>
        <dbReference type="ARBA" id="ARBA00033774"/>
    </source>
</evidence>
<keyword evidence="6" id="KW-0472">Membrane</keyword>
<dbReference type="Proteomes" id="UP000070501">
    <property type="component" value="Unassembled WGS sequence"/>
</dbReference>
<name>A0A136J2M4_9PEZI</name>
<evidence type="ECO:0000259" key="11">
    <source>
        <dbReference type="PROSITE" id="PS50195"/>
    </source>
</evidence>
<dbReference type="SUPFAM" id="SSF64268">
    <property type="entry name" value="PX domain"/>
    <property type="match status" value="1"/>
</dbReference>
<protein>
    <recommendedName>
        <fullName evidence="8">Endosomal/vacuolar adapter protein YPT35</fullName>
    </recommendedName>
    <alternativeName>
        <fullName evidence="9">PX domain-containing protein YPT35</fullName>
    </alternativeName>
</protein>
<dbReference type="PANTHER" id="PTHR10555">
    <property type="entry name" value="SORTING NEXIN"/>
    <property type="match status" value="1"/>
</dbReference>
<feature type="compositionally biased region" description="Low complexity" evidence="10">
    <location>
        <begin position="187"/>
        <end position="205"/>
    </location>
</feature>
<reference evidence="13" key="1">
    <citation type="submission" date="2016-02" db="EMBL/GenBank/DDBJ databases">
        <title>Draft genome sequence of Microdochium bolleyi, a fungal endophyte of beachgrass.</title>
        <authorList>
            <consortium name="DOE Joint Genome Institute"/>
            <person name="David A.S."/>
            <person name="May G."/>
            <person name="Haridas S."/>
            <person name="Lim J."/>
            <person name="Wang M."/>
            <person name="Labutti K."/>
            <person name="Lipzen A."/>
            <person name="Barry K."/>
            <person name="Grigoriev I.V."/>
        </authorList>
    </citation>
    <scope>NUCLEOTIDE SEQUENCE [LARGE SCALE GENOMIC DNA]</scope>
    <source>
        <strain evidence="13">J235TASD1</strain>
    </source>
</reference>
<evidence type="ECO:0000256" key="6">
    <source>
        <dbReference type="ARBA" id="ARBA00023136"/>
    </source>
</evidence>
<evidence type="ECO:0000313" key="13">
    <source>
        <dbReference type="Proteomes" id="UP000070501"/>
    </source>
</evidence>
<keyword evidence="5" id="KW-0967">Endosome</keyword>
<evidence type="ECO:0000256" key="2">
    <source>
        <dbReference type="ARBA" id="ARBA00004177"/>
    </source>
</evidence>
<dbReference type="InterPro" id="IPR036871">
    <property type="entry name" value="PX_dom_sf"/>
</dbReference>
<dbReference type="Gene3D" id="3.30.1520.10">
    <property type="entry name" value="Phox-like domain"/>
    <property type="match status" value="1"/>
</dbReference>
<feature type="region of interest" description="Disordered" evidence="10">
    <location>
        <begin position="1"/>
        <end position="216"/>
    </location>
</feature>
<dbReference type="STRING" id="196109.A0A136J2M4"/>
<feature type="compositionally biased region" description="Polar residues" evidence="10">
    <location>
        <begin position="169"/>
        <end position="181"/>
    </location>
</feature>
<dbReference type="InterPro" id="IPR037917">
    <property type="entry name" value="Ypt35_PX"/>
</dbReference>
<comment type="function">
    <text evidence="7">Recruits the lipid transfer protein VPS13 to endosomal and vacuolar membranes.</text>
</comment>
<evidence type="ECO:0000256" key="5">
    <source>
        <dbReference type="ARBA" id="ARBA00022753"/>
    </source>
</evidence>
<comment type="similarity">
    <text evidence="3">Belongs to the YPT35 family.</text>
</comment>
<sequence>MASPAAASPTLAASNGEGIAGGATLNKPTGGSSVPGQRPPTPPTSDTDRESGLEPFPTLDPGHEVAADFTEDPLEARGGKEATTTRATASNDCASRANVQSGSRQGTTDTPELSLATTEIAQQPQQQEYLDVDTTTSPRSQTSPVIPPYWNHASPSPERRPFSSSSQPGTAGQHSAQQNGHHSFDASSSPSSTPTVSPTYYQPSPRSSSDRPAHNRSISSASIDSLVAAAGGITLRDNENSSLDDRGDACWARSVAIRDYVVVNGGTGSIGAFVVWNIRVETLNGSYMNICKRYSEFDDLRSRLLRGFPRFEGAVPELPPKSLISKFRPSFLEKRRAGLQYFLNCIMLNPEFSGSPILKEFLFS</sequence>
<feature type="compositionally biased region" description="Low complexity" evidence="10">
    <location>
        <begin position="1"/>
        <end position="14"/>
    </location>
</feature>
<evidence type="ECO:0000256" key="3">
    <source>
        <dbReference type="ARBA" id="ARBA00007426"/>
    </source>
</evidence>